<comment type="subcellular location">
    <subcellularLocation>
        <location evidence="1">Cell membrane</location>
        <topology evidence="1">Multi-pass membrane protein</topology>
    </subcellularLocation>
</comment>
<comment type="similarity">
    <text evidence="6">Belongs to the ABC-4 integral membrane protein family.</text>
</comment>
<sequence length="439" mass="48824">MPRAQAAWQRLRRILRLGLRSLWLHRLRSLLTVLGIVFGVCSVIAMLAIGEGASYEAQQQIKNLGSQNIILRSVKPPEDRKVTEQANQSFVLEYGLNYTDLRRIRATIPGVTIVVPARVIREYAWNRSRRVDCEVVGTVPWYPEMRNHRVAAGRFFTDLDMEARASVCVIGAELVPLLFPLESPLGRQLRVGSHVYRVIGVMAPRTEVRTGTQPPAPGETAGPGRTETPAIYIPLETARMRYGETLIRRRSGTIEAERVALHEVIVQVHRLEEVRSVAEAIRHLLEYGHARNDYEIVVPLELLRRAERTKQVFNIVLGSIAAISLLVGGIGIMNIMLASVTERTREIGIRRALGARRRDIVLQFLVETVLLSASGGLLGVLLGAAIPFAVSRLAGMETIITWWSPLLAFSISALVGVVFGLYPALRAAQMDPVEALRHE</sequence>
<dbReference type="PANTHER" id="PTHR30572">
    <property type="entry name" value="MEMBRANE COMPONENT OF TRANSPORTER-RELATED"/>
    <property type="match status" value="1"/>
</dbReference>
<evidence type="ECO:0000256" key="4">
    <source>
        <dbReference type="ARBA" id="ARBA00022989"/>
    </source>
</evidence>
<evidence type="ECO:0000259" key="10">
    <source>
        <dbReference type="Pfam" id="PF12704"/>
    </source>
</evidence>
<dbReference type="Pfam" id="PF02687">
    <property type="entry name" value="FtsX"/>
    <property type="match status" value="1"/>
</dbReference>
<keyword evidence="12" id="KW-1185">Reference proteome</keyword>
<evidence type="ECO:0000259" key="9">
    <source>
        <dbReference type="Pfam" id="PF02687"/>
    </source>
</evidence>
<name>A0A6M1RP33_9BACT</name>
<reference evidence="11 12" key="1">
    <citation type="submission" date="2020-02" db="EMBL/GenBank/DDBJ databases">
        <title>Draft genome sequence of Limisphaera ngatamarikiensis NGM72.4T, a thermophilic Verrucomicrobia grouped in subdivision 3.</title>
        <authorList>
            <person name="Carere C.R."/>
            <person name="Steen J."/>
            <person name="Hugenholtz P."/>
            <person name="Stott M.B."/>
        </authorList>
    </citation>
    <scope>NUCLEOTIDE SEQUENCE [LARGE SCALE GENOMIC DNA]</scope>
    <source>
        <strain evidence="11 12">NGM72.4</strain>
    </source>
</reference>
<dbReference type="AlphaFoldDB" id="A0A6M1RP33"/>
<dbReference type="InterPro" id="IPR025857">
    <property type="entry name" value="MacB_PCD"/>
</dbReference>
<evidence type="ECO:0000313" key="11">
    <source>
        <dbReference type="EMBL" id="NGO39187.1"/>
    </source>
</evidence>
<keyword evidence="2" id="KW-1003">Cell membrane</keyword>
<comment type="caution">
    <text evidence="11">The sequence shown here is derived from an EMBL/GenBank/DDBJ whole genome shotgun (WGS) entry which is preliminary data.</text>
</comment>
<dbReference type="Proteomes" id="UP000477311">
    <property type="component" value="Unassembled WGS sequence"/>
</dbReference>
<evidence type="ECO:0000256" key="1">
    <source>
        <dbReference type="ARBA" id="ARBA00004651"/>
    </source>
</evidence>
<keyword evidence="5 8" id="KW-0472">Membrane</keyword>
<proteinExistence type="inferred from homology"/>
<feature type="transmembrane region" description="Helical" evidence="8">
    <location>
        <begin position="30"/>
        <end position="50"/>
    </location>
</feature>
<feature type="domain" description="MacB-like periplasmic core" evidence="10">
    <location>
        <begin position="29"/>
        <end position="283"/>
    </location>
</feature>
<dbReference type="EMBL" id="JAAKYA010000051">
    <property type="protein sequence ID" value="NGO39187.1"/>
    <property type="molecule type" value="Genomic_DNA"/>
</dbReference>
<dbReference type="InterPro" id="IPR003838">
    <property type="entry name" value="ABC3_permease_C"/>
</dbReference>
<accession>A0A6M1RP33</accession>
<dbReference type="GO" id="GO:0005886">
    <property type="term" value="C:plasma membrane"/>
    <property type="evidence" value="ECO:0007669"/>
    <property type="project" value="UniProtKB-SubCell"/>
</dbReference>
<keyword evidence="3 8" id="KW-0812">Transmembrane</keyword>
<dbReference type="GO" id="GO:0022857">
    <property type="term" value="F:transmembrane transporter activity"/>
    <property type="evidence" value="ECO:0007669"/>
    <property type="project" value="TreeGrafter"/>
</dbReference>
<gene>
    <name evidence="11" type="ORF">G4L39_07220</name>
</gene>
<organism evidence="11 12">
    <name type="scientific">Limisphaera ngatamarikiensis</name>
    <dbReference type="NCBI Taxonomy" id="1324935"/>
    <lineage>
        <taxon>Bacteria</taxon>
        <taxon>Pseudomonadati</taxon>
        <taxon>Verrucomicrobiota</taxon>
        <taxon>Verrucomicrobiia</taxon>
        <taxon>Limisphaerales</taxon>
        <taxon>Limisphaeraceae</taxon>
        <taxon>Limisphaera</taxon>
    </lineage>
</organism>
<evidence type="ECO:0000313" key="12">
    <source>
        <dbReference type="Proteomes" id="UP000477311"/>
    </source>
</evidence>
<feature type="transmembrane region" description="Helical" evidence="8">
    <location>
        <begin position="312"/>
        <end position="340"/>
    </location>
</feature>
<evidence type="ECO:0000256" key="3">
    <source>
        <dbReference type="ARBA" id="ARBA00022692"/>
    </source>
</evidence>
<dbReference type="Pfam" id="PF12704">
    <property type="entry name" value="MacB_PCD"/>
    <property type="match status" value="1"/>
</dbReference>
<feature type="transmembrane region" description="Helical" evidence="8">
    <location>
        <begin position="402"/>
        <end position="422"/>
    </location>
</feature>
<dbReference type="PANTHER" id="PTHR30572:SF4">
    <property type="entry name" value="ABC TRANSPORTER PERMEASE YTRF"/>
    <property type="match status" value="1"/>
</dbReference>
<evidence type="ECO:0000256" key="8">
    <source>
        <dbReference type="SAM" id="Phobius"/>
    </source>
</evidence>
<evidence type="ECO:0000256" key="2">
    <source>
        <dbReference type="ARBA" id="ARBA00022475"/>
    </source>
</evidence>
<feature type="domain" description="ABC3 transporter permease C-terminal" evidence="9">
    <location>
        <begin position="319"/>
        <end position="432"/>
    </location>
</feature>
<keyword evidence="4 8" id="KW-1133">Transmembrane helix</keyword>
<evidence type="ECO:0000256" key="6">
    <source>
        <dbReference type="ARBA" id="ARBA00038076"/>
    </source>
</evidence>
<protein>
    <submittedName>
        <fullName evidence="11">ABC transporter permease</fullName>
    </submittedName>
</protein>
<dbReference type="InterPro" id="IPR050250">
    <property type="entry name" value="Macrolide_Exporter_MacB"/>
</dbReference>
<evidence type="ECO:0000256" key="7">
    <source>
        <dbReference type="SAM" id="MobiDB-lite"/>
    </source>
</evidence>
<evidence type="ECO:0000256" key="5">
    <source>
        <dbReference type="ARBA" id="ARBA00023136"/>
    </source>
</evidence>
<feature type="transmembrane region" description="Helical" evidence="8">
    <location>
        <begin position="361"/>
        <end position="390"/>
    </location>
</feature>
<feature type="region of interest" description="Disordered" evidence="7">
    <location>
        <begin position="207"/>
        <end position="227"/>
    </location>
</feature>